<dbReference type="GO" id="GO:0015937">
    <property type="term" value="P:coenzyme A biosynthetic process"/>
    <property type="evidence" value="ECO:0007669"/>
    <property type="project" value="UniProtKB-UniRule"/>
</dbReference>
<comment type="pathway">
    <text evidence="5">Cofactor biosynthesis; coenzyme A biosynthesis; CoA from (R)-pantothenate: step 5/5.</text>
</comment>
<evidence type="ECO:0000256" key="6">
    <source>
        <dbReference type="NCBIfam" id="TIGR00152"/>
    </source>
</evidence>
<sequence length="202" mass="22593">MRKPLKIGLTGGIASGKTTIANLFASRCAPIIDTDIIARQVVEPGTEGLQRIQEQFGEAAIKANGELDRAYLANLIFSDEQSRKRLEQILHPLIMEQVALRLEQITAPYAILVIPLLIETGMEKDMDRVLVIDISEQEQLKRITSRDAITTTQAQKRIKSQASRSQRQAKADQIIHNEGSMSDLELAVMRLHYEYTLAARAN</sequence>
<dbReference type="UniPathway" id="UPA00241">
    <property type="reaction ID" value="UER00356"/>
</dbReference>
<reference evidence="7" key="1">
    <citation type="submission" date="2016-02" db="EMBL/GenBank/DDBJ databases">
        <title>Halorhodospira halochloris DSM-1059 complete genome, version 2.</title>
        <authorList>
            <person name="Tsukatani Y."/>
        </authorList>
    </citation>
    <scope>NUCLEOTIDE SEQUENCE</scope>
    <source>
        <strain evidence="7">DSM 1059</strain>
    </source>
</reference>
<dbReference type="AlphaFoldDB" id="A0A0X8XAG8"/>
<keyword evidence="2 5" id="KW-0547">Nucleotide-binding</keyword>
<dbReference type="SUPFAM" id="SSF52540">
    <property type="entry name" value="P-loop containing nucleoside triphosphate hydrolases"/>
    <property type="match status" value="1"/>
</dbReference>
<dbReference type="GO" id="GO:0005737">
    <property type="term" value="C:cytoplasm"/>
    <property type="evidence" value="ECO:0007669"/>
    <property type="project" value="UniProtKB-SubCell"/>
</dbReference>
<evidence type="ECO:0000256" key="2">
    <source>
        <dbReference type="ARBA" id="ARBA00022741"/>
    </source>
</evidence>
<dbReference type="EMBL" id="AP017372">
    <property type="protein sequence ID" value="BAU58439.1"/>
    <property type="molecule type" value="Genomic_DNA"/>
</dbReference>
<dbReference type="PANTHER" id="PTHR10695:SF46">
    <property type="entry name" value="BIFUNCTIONAL COENZYME A SYNTHASE-RELATED"/>
    <property type="match status" value="1"/>
</dbReference>
<dbReference type="PANTHER" id="PTHR10695">
    <property type="entry name" value="DEPHOSPHO-COA KINASE-RELATED"/>
    <property type="match status" value="1"/>
</dbReference>
<keyword evidence="4 5" id="KW-0173">Coenzyme A biosynthesis</keyword>
<keyword evidence="8" id="KW-1185">Reference proteome</keyword>
<evidence type="ECO:0000256" key="1">
    <source>
        <dbReference type="ARBA" id="ARBA00009018"/>
    </source>
</evidence>
<dbReference type="Gene3D" id="3.40.50.300">
    <property type="entry name" value="P-loop containing nucleotide triphosphate hydrolases"/>
    <property type="match status" value="1"/>
</dbReference>
<dbReference type="Proteomes" id="UP000218890">
    <property type="component" value="Chromosome"/>
</dbReference>
<keyword evidence="3 5" id="KW-0067">ATP-binding</keyword>
<keyword evidence="5" id="KW-0963">Cytoplasm</keyword>
<proteinExistence type="inferred from homology"/>
<dbReference type="PROSITE" id="PS51219">
    <property type="entry name" value="DPCK"/>
    <property type="match status" value="1"/>
</dbReference>
<dbReference type="GO" id="GO:0004140">
    <property type="term" value="F:dephospho-CoA kinase activity"/>
    <property type="evidence" value="ECO:0007669"/>
    <property type="project" value="UniProtKB-UniRule"/>
</dbReference>
<evidence type="ECO:0000256" key="4">
    <source>
        <dbReference type="ARBA" id="ARBA00022993"/>
    </source>
</evidence>
<name>A0A0X8XAG8_HALHR</name>
<evidence type="ECO:0000313" key="7">
    <source>
        <dbReference type="EMBL" id="BAU58439.1"/>
    </source>
</evidence>
<dbReference type="HAMAP" id="MF_00376">
    <property type="entry name" value="Dephospho_CoA_kinase"/>
    <property type="match status" value="1"/>
</dbReference>
<dbReference type="NCBIfam" id="TIGR00152">
    <property type="entry name" value="dephospho-CoA kinase"/>
    <property type="match status" value="1"/>
</dbReference>
<accession>A0A0X8XAG8</accession>
<dbReference type="InterPro" id="IPR027417">
    <property type="entry name" value="P-loop_NTPase"/>
</dbReference>
<dbReference type="Pfam" id="PF01121">
    <property type="entry name" value="CoaE"/>
    <property type="match status" value="1"/>
</dbReference>
<dbReference type="EC" id="2.7.1.24" evidence="5 6"/>
<protein>
    <recommendedName>
        <fullName evidence="5 6">Dephospho-CoA kinase</fullName>
        <ecNumber evidence="5 6">2.7.1.24</ecNumber>
    </recommendedName>
    <alternativeName>
        <fullName evidence="5">Dephosphocoenzyme A kinase</fullName>
    </alternativeName>
</protein>
<feature type="binding site" evidence="5">
    <location>
        <begin position="14"/>
        <end position="19"/>
    </location>
    <ligand>
        <name>ATP</name>
        <dbReference type="ChEBI" id="CHEBI:30616"/>
    </ligand>
</feature>
<comment type="subcellular location">
    <subcellularLocation>
        <location evidence="5">Cytoplasm</location>
    </subcellularLocation>
</comment>
<dbReference type="GO" id="GO:0005524">
    <property type="term" value="F:ATP binding"/>
    <property type="evidence" value="ECO:0007669"/>
    <property type="project" value="UniProtKB-UniRule"/>
</dbReference>
<dbReference type="InterPro" id="IPR001977">
    <property type="entry name" value="Depp_CoAkinase"/>
</dbReference>
<dbReference type="CDD" id="cd02022">
    <property type="entry name" value="DPCK"/>
    <property type="match status" value="1"/>
</dbReference>
<comment type="function">
    <text evidence="5">Catalyzes the phosphorylation of the 3'-hydroxyl group of dephosphocoenzyme A to form coenzyme A.</text>
</comment>
<keyword evidence="5" id="KW-0808">Transferase</keyword>
<keyword evidence="5 7" id="KW-0418">Kinase</keyword>
<comment type="catalytic activity">
    <reaction evidence="5">
        <text>3'-dephospho-CoA + ATP = ADP + CoA + H(+)</text>
        <dbReference type="Rhea" id="RHEA:18245"/>
        <dbReference type="ChEBI" id="CHEBI:15378"/>
        <dbReference type="ChEBI" id="CHEBI:30616"/>
        <dbReference type="ChEBI" id="CHEBI:57287"/>
        <dbReference type="ChEBI" id="CHEBI:57328"/>
        <dbReference type="ChEBI" id="CHEBI:456216"/>
        <dbReference type="EC" id="2.7.1.24"/>
    </reaction>
</comment>
<organism evidence="7 8">
    <name type="scientific">Halorhodospira halochloris</name>
    <name type="common">Ectothiorhodospira halochloris</name>
    <dbReference type="NCBI Taxonomy" id="1052"/>
    <lineage>
        <taxon>Bacteria</taxon>
        <taxon>Pseudomonadati</taxon>
        <taxon>Pseudomonadota</taxon>
        <taxon>Gammaproteobacteria</taxon>
        <taxon>Chromatiales</taxon>
        <taxon>Ectothiorhodospiraceae</taxon>
        <taxon>Halorhodospira</taxon>
    </lineage>
</organism>
<gene>
    <name evidence="5 7" type="primary">coaE</name>
    <name evidence="7" type="ORF">HH1059_17270</name>
</gene>
<evidence type="ECO:0000256" key="3">
    <source>
        <dbReference type="ARBA" id="ARBA00022840"/>
    </source>
</evidence>
<evidence type="ECO:0000256" key="5">
    <source>
        <dbReference type="HAMAP-Rule" id="MF_00376"/>
    </source>
</evidence>
<dbReference type="RefSeq" id="WP_162549469.1">
    <property type="nucleotide sequence ID" value="NZ_AP017372.2"/>
</dbReference>
<evidence type="ECO:0000313" key="8">
    <source>
        <dbReference type="Proteomes" id="UP000218890"/>
    </source>
</evidence>
<dbReference type="KEGG" id="hhk:HH1059_17270"/>
<comment type="similarity">
    <text evidence="1 5">Belongs to the CoaE family.</text>
</comment>